<keyword evidence="1" id="KW-1133">Transmembrane helix</keyword>
<keyword evidence="1" id="KW-0812">Transmembrane</keyword>
<comment type="caution">
    <text evidence="2">The sequence shown here is derived from an EMBL/GenBank/DDBJ whole genome shotgun (WGS) entry which is preliminary data.</text>
</comment>
<evidence type="ECO:0000313" key="2">
    <source>
        <dbReference type="EMBL" id="PJE62608.1"/>
    </source>
</evidence>
<gene>
    <name evidence="2" type="ORF">COU88_04090</name>
</gene>
<dbReference type="InterPro" id="IPR050245">
    <property type="entry name" value="PrsA_foldase"/>
</dbReference>
<dbReference type="PANTHER" id="PTHR47245">
    <property type="entry name" value="PEPTIDYLPROLYL ISOMERASE"/>
    <property type="match status" value="1"/>
</dbReference>
<reference evidence="3" key="1">
    <citation type="submission" date="2017-09" db="EMBL/GenBank/DDBJ databases">
        <title>Depth-based differentiation of microbial function through sediment-hosted aquifers and enrichment of novel symbionts in the deep terrestrial subsurface.</title>
        <authorList>
            <person name="Probst A.J."/>
            <person name="Ladd B."/>
            <person name="Jarett J.K."/>
            <person name="Geller-Mcgrath D.E."/>
            <person name="Sieber C.M.K."/>
            <person name="Emerson J.B."/>
            <person name="Anantharaman K."/>
            <person name="Thomas B.C."/>
            <person name="Malmstrom R."/>
            <person name="Stieglmeier M."/>
            <person name="Klingl A."/>
            <person name="Woyke T."/>
            <person name="Ryan C.M."/>
            <person name="Banfield J.F."/>
        </authorList>
    </citation>
    <scope>NUCLEOTIDE SEQUENCE [LARGE SCALE GENOMIC DNA]</scope>
</reference>
<dbReference type="AlphaFoldDB" id="A0A2M8KRQ2"/>
<dbReference type="SUPFAM" id="SSF109998">
    <property type="entry name" value="Triger factor/SurA peptide-binding domain-like"/>
    <property type="match status" value="1"/>
</dbReference>
<dbReference type="EMBL" id="PFED01000163">
    <property type="protein sequence ID" value="PJE62608.1"/>
    <property type="molecule type" value="Genomic_DNA"/>
</dbReference>
<accession>A0A2M8KRQ2</accession>
<dbReference type="Gene3D" id="1.10.4030.10">
    <property type="entry name" value="Porin chaperone SurA, peptide-binding domain"/>
    <property type="match status" value="1"/>
</dbReference>
<keyword evidence="1" id="KW-0472">Membrane</keyword>
<name>A0A2M8KRQ2_9BACT</name>
<dbReference type="Proteomes" id="UP000229554">
    <property type="component" value="Unassembled WGS sequence"/>
</dbReference>
<protein>
    <recommendedName>
        <fullName evidence="4">SurA N-terminal domain-containing protein</fullName>
    </recommendedName>
</protein>
<sequence>MAKTKKTSVKKTNRPVSKKAPLIEEVVSGVSPMQPFFKDKKFISIVVGIVIVGLLAFALPYLRNLLFAASVNGKPVSRTAVISILEKQGGKQALDTIISKELIMQNASKMKVTASAVELDSEVKKIEDGLKKSNQTLSDALKAQNMTENDLREELRYQLILKKILGKKIETTKKEIADYIEQNKDSIPETLTGSELESQIKDQLQNQKFSTEVQKYLTELRSKAKISYYTKY</sequence>
<evidence type="ECO:0000256" key="1">
    <source>
        <dbReference type="SAM" id="Phobius"/>
    </source>
</evidence>
<dbReference type="PANTHER" id="PTHR47245:SF2">
    <property type="entry name" value="PEPTIDYL-PROLYL CIS-TRANS ISOMERASE HP_0175-RELATED"/>
    <property type="match status" value="1"/>
</dbReference>
<feature type="transmembrane region" description="Helical" evidence="1">
    <location>
        <begin position="42"/>
        <end position="62"/>
    </location>
</feature>
<evidence type="ECO:0000313" key="3">
    <source>
        <dbReference type="Proteomes" id="UP000229554"/>
    </source>
</evidence>
<dbReference type="InterPro" id="IPR027304">
    <property type="entry name" value="Trigger_fact/SurA_dom_sf"/>
</dbReference>
<proteinExistence type="predicted"/>
<dbReference type="Pfam" id="PF13624">
    <property type="entry name" value="SurA_N_3"/>
    <property type="match status" value="1"/>
</dbReference>
<organism evidence="2 3">
    <name type="scientific">Candidatus Roizmanbacteria bacterium CG10_big_fil_rev_8_21_14_0_10_39_6</name>
    <dbReference type="NCBI Taxonomy" id="1974853"/>
    <lineage>
        <taxon>Bacteria</taxon>
        <taxon>Candidatus Roizmaniibacteriota</taxon>
    </lineage>
</organism>
<evidence type="ECO:0008006" key="4">
    <source>
        <dbReference type="Google" id="ProtNLM"/>
    </source>
</evidence>